<dbReference type="STRING" id="295069.SAMN05421856_102222"/>
<dbReference type="Proteomes" id="UP000199450">
    <property type="component" value="Unassembled WGS sequence"/>
</dbReference>
<evidence type="ECO:0000313" key="3">
    <source>
        <dbReference type="Proteomes" id="UP000199450"/>
    </source>
</evidence>
<keyword evidence="3" id="KW-1185">Reference proteome</keyword>
<dbReference type="Pfam" id="PF21781">
    <property type="entry name" value="DUF6876"/>
    <property type="match status" value="1"/>
</dbReference>
<sequence>MQSANDYYRHFIQPKDFVEFYSGFFLSEGLFKISIEENCSWLLQIICFQSKTSETELFEFWTLQRKEGLEYVLQC</sequence>
<gene>
    <name evidence="2" type="ORF">SAMN05421856_102222</name>
</gene>
<accession>A0A1H7X7C8</accession>
<proteinExistence type="predicted"/>
<evidence type="ECO:0000259" key="1">
    <source>
        <dbReference type="Pfam" id="PF21781"/>
    </source>
</evidence>
<protein>
    <recommendedName>
        <fullName evidence="1">DUF6876 domain-containing protein</fullName>
    </recommendedName>
</protein>
<evidence type="ECO:0000313" key="2">
    <source>
        <dbReference type="EMBL" id="SEM29048.1"/>
    </source>
</evidence>
<organism evidence="2 3">
    <name type="scientific">Chryseobacterium taichungense</name>
    <dbReference type="NCBI Taxonomy" id="295069"/>
    <lineage>
        <taxon>Bacteria</taxon>
        <taxon>Pseudomonadati</taxon>
        <taxon>Bacteroidota</taxon>
        <taxon>Flavobacteriia</taxon>
        <taxon>Flavobacteriales</taxon>
        <taxon>Weeksellaceae</taxon>
        <taxon>Chryseobacterium group</taxon>
        <taxon>Chryseobacterium</taxon>
    </lineage>
</organism>
<dbReference type="InterPro" id="IPR049241">
    <property type="entry name" value="DUF6876"/>
</dbReference>
<name>A0A1H7X7C8_9FLAO</name>
<feature type="domain" description="DUF6876" evidence="1">
    <location>
        <begin position="5"/>
        <end position="75"/>
    </location>
</feature>
<dbReference type="EMBL" id="FOBV01000002">
    <property type="protein sequence ID" value="SEM29048.1"/>
    <property type="molecule type" value="Genomic_DNA"/>
</dbReference>
<reference evidence="3" key="1">
    <citation type="submission" date="2016-10" db="EMBL/GenBank/DDBJ databases">
        <authorList>
            <person name="Varghese N."/>
            <person name="Submissions S."/>
        </authorList>
    </citation>
    <scope>NUCLEOTIDE SEQUENCE [LARGE SCALE GENOMIC DNA]</scope>
    <source>
        <strain evidence="3">DSM 17453</strain>
    </source>
</reference>
<dbReference type="AlphaFoldDB" id="A0A1H7X7C8"/>